<evidence type="ECO:0000313" key="2">
    <source>
        <dbReference type="Proteomes" id="UP000094578"/>
    </source>
</evidence>
<dbReference type="AlphaFoldDB" id="A0A1E3L4R8"/>
<reference evidence="1 2" key="1">
    <citation type="submission" date="2016-08" db="EMBL/GenBank/DDBJ databases">
        <title>Genome sequencing of Paenibacillus sp. TI45-13ar, isolated from Korean traditional nuruk.</title>
        <authorList>
            <person name="Kim S.-J."/>
        </authorList>
    </citation>
    <scope>NUCLEOTIDE SEQUENCE [LARGE SCALE GENOMIC DNA]</scope>
    <source>
        <strain evidence="1 2">TI45-13ar</strain>
    </source>
</reference>
<gene>
    <name evidence="1" type="ORF">PTI45_01755</name>
</gene>
<dbReference type="EMBL" id="MDER01000034">
    <property type="protein sequence ID" value="ODP28779.1"/>
    <property type="molecule type" value="Genomic_DNA"/>
</dbReference>
<sequence length="46" mass="5303">MKKVVKVEALWKKVGSGISMKKASIDSGELYWLGNVLSMEWDMRWS</sequence>
<evidence type="ECO:0000313" key="1">
    <source>
        <dbReference type="EMBL" id="ODP28779.1"/>
    </source>
</evidence>
<protein>
    <submittedName>
        <fullName evidence="1">Uncharacterized protein</fullName>
    </submittedName>
</protein>
<organism evidence="1 2">
    <name type="scientific">Paenibacillus nuruki</name>
    <dbReference type="NCBI Taxonomy" id="1886670"/>
    <lineage>
        <taxon>Bacteria</taxon>
        <taxon>Bacillati</taxon>
        <taxon>Bacillota</taxon>
        <taxon>Bacilli</taxon>
        <taxon>Bacillales</taxon>
        <taxon>Paenibacillaceae</taxon>
        <taxon>Paenibacillus</taxon>
    </lineage>
</organism>
<dbReference type="RefSeq" id="WP_175425151.1">
    <property type="nucleotide sequence ID" value="NZ_MDER01000034.1"/>
</dbReference>
<dbReference type="Proteomes" id="UP000094578">
    <property type="component" value="Unassembled WGS sequence"/>
</dbReference>
<keyword evidence="2" id="KW-1185">Reference proteome</keyword>
<name>A0A1E3L4R8_9BACL</name>
<comment type="caution">
    <text evidence="1">The sequence shown here is derived from an EMBL/GenBank/DDBJ whole genome shotgun (WGS) entry which is preliminary data.</text>
</comment>
<proteinExistence type="predicted"/>
<accession>A0A1E3L4R8</accession>